<keyword evidence="2" id="KW-1185">Reference proteome</keyword>
<proteinExistence type="predicted"/>
<evidence type="ECO:0000313" key="1">
    <source>
        <dbReference type="EMBL" id="KAG8193074.1"/>
    </source>
</evidence>
<dbReference type="Proteomes" id="UP000827092">
    <property type="component" value="Unassembled WGS sequence"/>
</dbReference>
<name>A0AAV6VAS9_9ARAC</name>
<protein>
    <submittedName>
        <fullName evidence="1">Uncharacterized protein</fullName>
    </submittedName>
</protein>
<dbReference type="AlphaFoldDB" id="A0AAV6VAS9"/>
<gene>
    <name evidence="1" type="ORF">JTE90_017826</name>
</gene>
<comment type="caution">
    <text evidence="1">The sequence shown here is derived from an EMBL/GenBank/DDBJ whole genome shotgun (WGS) entry which is preliminary data.</text>
</comment>
<reference evidence="1 2" key="1">
    <citation type="journal article" date="2022" name="Nat. Ecol. Evol.">
        <title>A masculinizing supergene underlies an exaggerated male reproductive morph in a spider.</title>
        <authorList>
            <person name="Hendrickx F."/>
            <person name="De Corte Z."/>
            <person name="Sonet G."/>
            <person name="Van Belleghem S.M."/>
            <person name="Kostlbacher S."/>
            <person name="Vangestel C."/>
        </authorList>
    </citation>
    <scope>NUCLEOTIDE SEQUENCE [LARGE SCALE GENOMIC DNA]</scope>
    <source>
        <strain evidence="1">W744_W776</strain>
    </source>
</reference>
<dbReference type="EMBL" id="JAFNEN010000131">
    <property type="protein sequence ID" value="KAG8193074.1"/>
    <property type="molecule type" value="Genomic_DNA"/>
</dbReference>
<evidence type="ECO:0000313" key="2">
    <source>
        <dbReference type="Proteomes" id="UP000827092"/>
    </source>
</evidence>
<accession>A0AAV6VAS9</accession>
<sequence length="170" mass="19372">MWHVRCKRLYNVATIGLSRLVSSASKMLITGFNHFSCKMVNSKVGSLCLIMGLQRFLSPTWISLLTTTTRGRNNKILLANYYGIIIADFSHFPALNSKVGSACLIMGFPLHFSKNFHQGSLETCTSRLPVRQPRKLQSTRRRRRMSKIQDCLVTFYARGNFRNSSYEING</sequence>
<organism evidence="1 2">
    <name type="scientific">Oedothorax gibbosus</name>
    <dbReference type="NCBI Taxonomy" id="931172"/>
    <lineage>
        <taxon>Eukaryota</taxon>
        <taxon>Metazoa</taxon>
        <taxon>Ecdysozoa</taxon>
        <taxon>Arthropoda</taxon>
        <taxon>Chelicerata</taxon>
        <taxon>Arachnida</taxon>
        <taxon>Araneae</taxon>
        <taxon>Araneomorphae</taxon>
        <taxon>Entelegynae</taxon>
        <taxon>Araneoidea</taxon>
        <taxon>Linyphiidae</taxon>
        <taxon>Erigoninae</taxon>
        <taxon>Oedothorax</taxon>
    </lineage>
</organism>